<dbReference type="InterPro" id="IPR006636">
    <property type="entry name" value="STI1_HS-bd"/>
</dbReference>
<dbReference type="FunFam" id="1.10.260.100:FF:000002">
    <property type="entry name" value="Stress-induced-phosphoprotein 1 (Hsp70/Hsp90-organizing)"/>
    <property type="match status" value="1"/>
</dbReference>
<dbReference type="Pfam" id="PF17830">
    <property type="entry name" value="STI1-HOP_DP"/>
    <property type="match status" value="1"/>
</dbReference>
<dbReference type="EMBL" id="KV878898">
    <property type="protein sequence ID" value="OJJ83964.1"/>
    <property type="molecule type" value="Genomic_DNA"/>
</dbReference>
<evidence type="ECO:0000259" key="5">
    <source>
        <dbReference type="SMART" id="SM00727"/>
    </source>
</evidence>
<proteinExistence type="predicted"/>
<feature type="domain" description="STI1" evidence="5">
    <location>
        <begin position="7"/>
        <end position="46"/>
    </location>
</feature>
<dbReference type="InterPro" id="IPR041243">
    <property type="entry name" value="STI1/HOP_DP"/>
</dbReference>
<dbReference type="SMART" id="SM00727">
    <property type="entry name" value="STI1"/>
    <property type="match status" value="1"/>
</dbReference>
<evidence type="ECO:0000256" key="3">
    <source>
        <dbReference type="ARBA" id="ARBA00022737"/>
    </source>
</evidence>
<protein>
    <recommendedName>
        <fullName evidence="5">STI1 domain-containing protein</fullName>
    </recommendedName>
</protein>
<evidence type="ECO:0000256" key="2">
    <source>
        <dbReference type="ARBA" id="ARBA00022490"/>
    </source>
</evidence>
<evidence type="ECO:0000313" key="7">
    <source>
        <dbReference type="Proteomes" id="UP000184300"/>
    </source>
</evidence>
<dbReference type="Proteomes" id="UP000184300">
    <property type="component" value="Unassembled WGS sequence"/>
</dbReference>
<gene>
    <name evidence="6" type="ORF">ASPGLDRAFT_47672</name>
</gene>
<keyword evidence="7" id="KW-1185">Reference proteome</keyword>
<dbReference type="VEuPathDB" id="FungiDB:ASPGLDRAFT_47672"/>
<accession>A0A1L9VJ88</accession>
<keyword evidence="3" id="KW-0677">Repeat</keyword>
<evidence type="ECO:0000313" key="6">
    <source>
        <dbReference type="EMBL" id="OJJ83964.1"/>
    </source>
</evidence>
<name>A0A1L9VJ88_ASPGL</name>
<dbReference type="AlphaFoldDB" id="A0A1L9VJ88"/>
<dbReference type="GO" id="GO:0005737">
    <property type="term" value="C:cytoplasm"/>
    <property type="evidence" value="ECO:0007669"/>
    <property type="project" value="UniProtKB-SubCell"/>
</dbReference>
<dbReference type="RefSeq" id="XP_022400662.1">
    <property type="nucleotide sequence ID" value="XM_022546726.1"/>
</dbReference>
<comment type="subcellular location">
    <subcellularLocation>
        <location evidence="1">Cytoplasm</location>
    </subcellularLocation>
</comment>
<dbReference type="Gene3D" id="1.10.260.100">
    <property type="match status" value="1"/>
</dbReference>
<sequence>MERIQNDPEIMSILQDPVMQSILQQAKSDPVALQEHMKNSQVRTKIQKLMAAGVIRLGR</sequence>
<dbReference type="STRING" id="1160497.A0A1L9VJ88"/>
<evidence type="ECO:0000256" key="4">
    <source>
        <dbReference type="ARBA" id="ARBA00022803"/>
    </source>
</evidence>
<keyword evidence="2" id="KW-0963">Cytoplasm</keyword>
<dbReference type="OrthoDB" id="2423701at2759"/>
<evidence type="ECO:0000256" key="1">
    <source>
        <dbReference type="ARBA" id="ARBA00004496"/>
    </source>
</evidence>
<keyword evidence="4" id="KW-0802">TPR repeat</keyword>
<organism evidence="6 7">
    <name type="scientific">Aspergillus glaucus CBS 516.65</name>
    <dbReference type="NCBI Taxonomy" id="1160497"/>
    <lineage>
        <taxon>Eukaryota</taxon>
        <taxon>Fungi</taxon>
        <taxon>Dikarya</taxon>
        <taxon>Ascomycota</taxon>
        <taxon>Pezizomycotina</taxon>
        <taxon>Eurotiomycetes</taxon>
        <taxon>Eurotiomycetidae</taxon>
        <taxon>Eurotiales</taxon>
        <taxon>Aspergillaceae</taxon>
        <taxon>Aspergillus</taxon>
        <taxon>Aspergillus subgen. Aspergillus</taxon>
    </lineage>
</organism>
<dbReference type="GeneID" id="34462987"/>
<reference evidence="7" key="1">
    <citation type="journal article" date="2017" name="Genome Biol.">
        <title>Comparative genomics reveals high biological diversity and specific adaptations in the industrially and medically important fungal genus Aspergillus.</title>
        <authorList>
            <person name="de Vries R.P."/>
            <person name="Riley R."/>
            <person name="Wiebenga A."/>
            <person name="Aguilar-Osorio G."/>
            <person name="Amillis S."/>
            <person name="Uchima C.A."/>
            <person name="Anderluh G."/>
            <person name="Asadollahi M."/>
            <person name="Askin M."/>
            <person name="Barry K."/>
            <person name="Battaglia E."/>
            <person name="Bayram O."/>
            <person name="Benocci T."/>
            <person name="Braus-Stromeyer S.A."/>
            <person name="Caldana C."/>
            <person name="Canovas D."/>
            <person name="Cerqueira G.C."/>
            <person name="Chen F."/>
            <person name="Chen W."/>
            <person name="Choi C."/>
            <person name="Clum A."/>
            <person name="Dos Santos R.A."/>
            <person name="Damasio A.R."/>
            <person name="Diallinas G."/>
            <person name="Emri T."/>
            <person name="Fekete E."/>
            <person name="Flipphi M."/>
            <person name="Freyberg S."/>
            <person name="Gallo A."/>
            <person name="Gournas C."/>
            <person name="Habgood R."/>
            <person name="Hainaut M."/>
            <person name="Harispe M.L."/>
            <person name="Henrissat B."/>
            <person name="Hilden K.S."/>
            <person name="Hope R."/>
            <person name="Hossain A."/>
            <person name="Karabika E."/>
            <person name="Karaffa L."/>
            <person name="Karanyi Z."/>
            <person name="Krasevec N."/>
            <person name="Kuo A."/>
            <person name="Kusch H."/>
            <person name="LaButti K."/>
            <person name="Lagendijk E.L."/>
            <person name="Lapidus A."/>
            <person name="Levasseur A."/>
            <person name="Lindquist E."/>
            <person name="Lipzen A."/>
            <person name="Logrieco A.F."/>
            <person name="MacCabe A."/>
            <person name="Maekelae M.R."/>
            <person name="Malavazi I."/>
            <person name="Melin P."/>
            <person name="Meyer V."/>
            <person name="Mielnichuk N."/>
            <person name="Miskei M."/>
            <person name="Molnar A.P."/>
            <person name="Mule G."/>
            <person name="Ngan C.Y."/>
            <person name="Orejas M."/>
            <person name="Orosz E."/>
            <person name="Ouedraogo J.P."/>
            <person name="Overkamp K.M."/>
            <person name="Park H.-S."/>
            <person name="Perrone G."/>
            <person name="Piumi F."/>
            <person name="Punt P.J."/>
            <person name="Ram A.F."/>
            <person name="Ramon A."/>
            <person name="Rauscher S."/>
            <person name="Record E."/>
            <person name="Riano-Pachon D.M."/>
            <person name="Robert V."/>
            <person name="Roehrig J."/>
            <person name="Ruller R."/>
            <person name="Salamov A."/>
            <person name="Salih N.S."/>
            <person name="Samson R.A."/>
            <person name="Sandor E."/>
            <person name="Sanguinetti M."/>
            <person name="Schuetze T."/>
            <person name="Sepcic K."/>
            <person name="Shelest E."/>
            <person name="Sherlock G."/>
            <person name="Sophianopoulou V."/>
            <person name="Squina F.M."/>
            <person name="Sun H."/>
            <person name="Susca A."/>
            <person name="Todd R.B."/>
            <person name="Tsang A."/>
            <person name="Unkles S.E."/>
            <person name="van de Wiele N."/>
            <person name="van Rossen-Uffink D."/>
            <person name="Oliveira J.V."/>
            <person name="Vesth T.C."/>
            <person name="Visser J."/>
            <person name="Yu J.-H."/>
            <person name="Zhou M."/>
            <person name="Andersen M.R."/>
            <person name="Archer D.B."/>
            <person name="Baker S.E."/>
            <person name="Benoit I."/>
            <person name="Brakhage A.A."/>
            <person name="Braus G.H."/>
            <person name="Fischer R."/>
            <person name="Frisvad J.C."/>
            <person name="Goldman G.H."/>
            <person name="Houbraken J."/>
            <person name="Oakley B."/>
            <person name="Pocsi I."/>
            <person name="Scazzocchio C."/>
            <person name="Seiboth B."/>
            <person name="vanKuyk P.A."/>
            <person name="Wortman J."/>
            <person name="Dyer P.S."/>
            <person name="Grigoriev I.V."/>
        </authorList>
    </citation>
    <scope>NUCLEOTIDE SEQUENCE [LARGE SCALE GENOMIC DNA]</scope>
    <source>
        <strain evidence="7">CBS 516.65</strain>
    </source>
</reference>